<dbReference type="Proteomes" id="UP000235145">
    <property type="component" value="Unassembled WGS sequence"/>
</dbReference>
<evidence type="ECO:0000313" key="2">
    <source>
        <dbReference type="Proteomes" id="UP000235145"/>
    </source>
</evidence>
<gene>
    <name evidence="1" type="ORF">LSAT_V11C100029940</name>
</gene>
<protein>
    <submittedName>
        <fullName evidence="1">Uncharacterized protein</fullName>
    </submittedName>
</protein>
<name>A0A9R1WSP5_LACSA</name>
<reference evidence="1 2" key="1">
    <citation type="journal article" date="2017" name="Nat. Commun.">
        <title>Genome assembly with in vitro proximity ligation data and whole-genome triplication in lettuce.</title>
        <authorList>
            <person name="Reyes-Chin-Wo S."/>
            <person name="Wang Z."/>
            <person name="Yang X."/>
            <person name="Kozik A."/>
            <person name="Arikit S."/>
            <person name="Song C."/>
            <person name="Xia L."/>
            <person name="Froenicke L."/>
            <person name="Lavelle D.O."/>
            <person name="Truco M.J."/>
            <person name="Xia R."/>
            <person name="Zhu S."/>
            <person name="Xu C."/>
            <person name="Xu H."/>
            <person name="Xu X."/>
            <person name="Cox K."/>
            <person name="Korf I."/>
            <person name="Meyers B.C."/>
            <person name="Michelmore R.W."/>
        </authorList>
    </citation>
    <scope>NUCLEOTIDE SEQUENCE [LARGE SCALE GENOMIC DNA]</scope>
    <source>
        <strain evidence="2">cv. Salinas</strain>
        <tissue evidence="1">Seedlings</tissue>
    </source>
</reference>
<sequence>MIMMLQLLIKDATTPHANDDEQFNELFDNLMDNLIGSEDDDSGETSEVEYKVDYIIDEENNIQDVDVDMTYFILNVHTDLEGGCVNDLHADDEPEDMEVINNEEFDLLDEGSDQDKQRRALIKNC</sequence>
<evidence type="ECO:0000313" key="1">
    <source>
        <dbReference type="EMBL" id="KAJ0228102.1"/>
    </source>
</evidence>
<proteinExistence type="predicted"/>
<comment type="caution">
    <text evidence="1">The sequence shown here is derived from an EMBL/GenBank/DDBJ whole genome shotgun (WGS) entry which is preliminary data.</text>
</comment>
<dbReference type="EMBL" id="NBSK02000001">
    <property type="protein sequence ID" value="KAJ0228102.1"/>
    <property type="molecule type" value="Genomic_DNA"/>
</dbReference>
<keyword evidence="2" id="KW-1185">Reference proteome</keyword>
<accession>A0A9R1WSP5</accession>
<dbReference type="AlphaFoldDB" id="A0A9R1WSP5"/>
<organism evidence="1 2">
    <name type="scientific">Lactuca sativa</name>
    <name type="common">Garden lettuce</name>
    <dbReference type="NCBI Taxonomy" id="4236"/>
    <lineage>
        <taxon>Eukaryota</taxon>
        <taxon>Viridiplantae</taxon>
        <taxon>Streptophyta</taxon>
        <taxon>Embryophyta</taxon>
        <taxon>Tracheophyta</taxon>
        <taxon>Spermatophyta</taxon>
        <taxon>Magnoliopsida</taxon>
        <taxon>eudicotyledons</taxon>
        <taxon>Gunneridae</taxon>
        <taxon>Pentapetalae</taxon>
        <taxon>asterids</taxon>
        <taxon>campanulids</taxon>
        <taxon>Asterales</taxon>
        <taxon>Asteraceae</taxon>
        <taxon>Cichorioideae</taxon>
        <taxon>Cichorieae</taxon>
        <taxon>Lactucinae</taxon>
        <taxon>Lactuca</taxon>
    </lineage>
</organism>